<evidence type="ECO:0000256" key="3">
    <source>
        <dbReference type="ARBA" id="ARBA00022676"/>
    </source>
</evidence>
<proteinExistence type="predicted"/>
<comment type="subcellular location">
    <subcellularLocation>
        <location evidence="1">Cell membrane</location>
        <topology evidence="1">Multi-pass membrane protein</topology>
    </subcellularLocation>
</comment>
<evidence type="ECO:0000256" key="8">
    <source>
        <dbReference type="SAM" id="Phobius"/>
    </source>
</evidence>
<evidence type="ECO:0000256" key="6">
    <source>
        <dbReference type="ARBA" id="ARBA00022989"/>
    </source>
</evidence>
<feature type="transmembrane region" description="Helical" evidence="8">
    <location>
        <begin position="262"/>
        <end position="278"/>
    </location>
</feature>
<feature type="transmembrane region" description="Helical" evidence="8">
    <location>
        <begin position="416"/>
        <end position="435"/>
    </location>
</feature>
<keyword evidence="5 8" id="KW-0812">Transmembrane</keyword>
<evidence type="ECO:0000256" key="4">
    <source>
        <dbReference type="ARBA" id="ARBA00022679"/>
    </source>
</evidence>
<reference evidence="9 10" key="1">
    <citation type="submission" date="2018-08" db="EMBL/GenBank/DDBJ databases">
        <title>Genomic Encyclopedia of Type Strains, Phase IV (KMG-IV): sequencing the most valuable type-strain genomes for metagenomic binning, comparative biology and taxonomic classification.</title>
        <authorList>
            <person name="Goeker M."/>
        </authorList>
    </citation>
    <scope>NUCLEOTIDE SEQUENCE [LARGE SCALE GENOMIC DNA]</scope>
    <source>
        <strain evidence="9 10">DSM 23923</strain>
    </source>
</reference>
<keyword evidence="7 8" id="KW-0472">Membrane</keyword>
<dbReference type="GO" id="GO:0009103">
    <property type="term" value="P:lipopolysaccharide biosynthetic process"/>
    <property type="evidence" value="ECO:0007669"/>
    <property type="project" value="UniProtKB-ARBA"/>
</dbReference>
<feature type="transmembrane region" description="Helical" evidence="8">
    <location>
        <begin position="81"/>
        <end position="99"/>
    </location>
</feature>
<feature type="transmembrane region" description="Helical" evidence="8">
    <location>
        <begin position="362"/>
        <end position="381"/>
    </location>
</feature>
<sequence>MISVYFIFNALEAFFLAVYLASIGSLPSERVFLNLSLSRLIIVLIVGIIAVAFGIMAAKSRPENSWIKQKIQAISKDEKKVWVVFLISLAVVAVVYFLLTTEKAKFGNFRQVYDRLEPVLVWVAVMGAQTAFFAVVWYCALFIDYSQSPSALNASELPALFGIYAIFILVKLLLVTSSSYGPLGSGDEMTYYDMADSFHRGFFSIAQSHHYPPLYPLYFMPALVFGSYAFEGIKLLNVIASSSVIFPVYFIARHFLDRKQSLITVLLTCLIPYHLVFPRRILSENLFFPLFIWTVFITFALPKNKRVRLPWDLLNGVMLAVLYLTRYITLAAIPFFVLAWWVKPFEGERSIFKPGWKKFSHLVGMGIAMLAVYSPWLIAGLREHVNLKLVLGFGVASKTDPAQLTLYNLVTWMGLYASYYILVAAPVLNLLLTAFTQLDLKRWRENLGRLAFQVLALMAGFFIAVTRHSWRAFYNREMPSKIMGRYLIVYSLLYIILAVIIMVKFDRSRVKSKAKFIFWTGVFPIALVVFSHAALFDGKIFPTDGNLFNALGSVDGFFTDVLGPYFYVIIVVLYAVEIYLLLQDKRKYFVSVLTFGLLIYYMAGYPAYYKVLLDYQTYPWLSDKIAEMVRADGNVDLASDNITVFIPQGNETQDRVEMYNGLRVRGIDNADVVITREGTNSIVKTDLSFIIRKVDKLNPAAPGQTVYEFNGESFTIENISR</sequence>
<feature type="transmembrane region" description="Helical" evidence="8">
    <location>
        <begin position="447"/>
        <end position="466"/>
    </location>
</feature>
<evidence type="ECO:0000256" key="5">
    <source>
        <dbReference type="ARBA" id="ARBA00022692"/>
    </source>
</evidence>
<keyword evidence="10" id="KW-1185">Reference proteome</keyword>
<name>A0A347ZWN7_9CHLR</name>
<keyword evidence="6 8" id="KW-1133">Transmembrane helix</keyword>
<accession>A0A347ZWN7</accession>
<dbReference type="OrthoDB" id="9756266at2"/>
<feature type="transmembrane region" description="Helical" evidence="8">
    <location>
        <begin position="556"/>
        <end position="576"/>
    </location>
</feature>
<feature type="transmembrane region" description="Helical" evidence="8">
    <location>
        <begin position="40"/>
        <end position="60"/>
    </location>
</feature>
<feature type="transmembrane region" description="Helical" evidence="8">
    <location>
        <begin position="235"/>
        <end position="256"/>
    </location>
</feature>
<dbReference type="RefSeq" id="WP_116226120.1">
    <property type="nucleotide sequence ID" value="NZ_AP018437.1"/>
</dbReference>
<feature type="transmembrane region" description="Helical" evidence="8">
    <location>
        <begin position="321"/>
        <end position="342"/>
    </location>
</feature>
<keyword evidence="4 9" id="KW-0808">Transferase</keyword>
<evidence type="ECO:0000256" key="2">
    <source>
        <dbReference type="ARBA" id="ARBA00022475"/>
    </source>
</evidence>
<dbReference type="PANTHER" id="PTHR33908:SF11">
    <property type="entry name" value="MEMBRANE PROTEIN"/>
    <property type="match status" value="1"/>
</dbReference>
<evidence type="ECO:0000313" key="9">
    <source>
        <dbReference type="EMBL" id="REG05461.1"/>
    </source>
</evidence>
<dbReference type="PANTHER" id="PTHR33908">
    <property type="entry name" value="MANNOSYLTRANSFERASE YKCB-RELATED"/>
    <property type="match status" value="1"/>
</dbReference>
<feature type="transmembrane region" description="Helical" evidence="8">
    <location>
        <begin position="7"/>
        <end position="28"/>
    </location>
</feature>
<evidence type="ECO:0000256" key="1">
    <source>
        <dbReference type="ARBA" id="ARBA00004651"/>
    </source>
</evidence>
<dbReference type="GO" id="GO:0005886">
    <property type="term" value="C:plasma membrane"/>
    <property type="evidence" value="ECO:0007669"/>
    <property type="project" value="UniProtKB-SubCell"/>
</dbReference>
<dbReference type="GO" id="GO:0016763">
    <property type="term" value="F:pentosyltransferase activity"/>
    <property type="evidence" value="ECO:0007669"/>
    <property type="project" value="TreeGrafter"/>
</dbReference>
<evidence type="ECO:0000313" key="10">
    <source>
        <dbReference type="Proteomes" id="UP000256388"/>
    </source>
</evidence>
<dbReference type="AlphaFoldDB" id="A0A347ZWN7"/>
<dbReference type="InterPro" id="IPR050297">
    <property type="entry name" value="LipidA_mod_glycosyltrf_83"/>
</dbReference>
<organism evidence="9 10">
    <name type="scientific">Pelolinea submarina</name>
    <dbReference type="NCBI Taxonomy" id="913107"/>
    <lineage>
        <taxon>Bacteria</taxon>
        <taxon>Bacillati</taxon>
        <taxon>Chloroflexota</taxon>
        <taxon>Anaerolineae</taxon>
        <taxon>Anaerolineales</taxon>
        <taxon>Anaerolineaceae</taxon>
        <taxon>Pelolinea</taxon>
    </lineage>
</organism>
<feature type="transmembrane region" description="Helical" evidence="8">
    <location>
        <begin position="588"/>
        <end position="608"/>
    </location>
</feature>
<feature type="transmembrane region" description="Helical" evidence="8">
    <location>
        <begin position="285"/>
        <end position="301"/>
    </location>
</feature>
<evidence type="ECO:0000256" key="7">
    <source>
        <dbReference type="ARBA" id="ARBA00023136"/>
    </source>
</evidence>
<keyword evidence="2" id="KW-1003">Cell membrane</keyword>
<protein>
    <submittedName>
        <fullName evidence="9">Dolichyl-phosphate-mannose-protein mannosyltransferase</fullName>
    </submittedName>
</protein>
<comment type="caution">
    <text evidence="9">The sequence shown here is derived from an EMBL/GenBank/DDBJ whole genome shotgun (WGS) entry which is preliminary data.</text>
</comment>
<dbReference type="EMBL" id="QUMS01000005">
    <property type="protein sequence ID" value="REG05461.1"/>
    <property type="molecule type" value="Genomic_DNA"/>
</dbReference>
<feature type="transmembrane region" description="Helical" evidence="8">
    <location>
        <begin position="486"/>
        <end position="505"/>
    </location>
</feature>
<dbReference type="Proteomes" id="UP000256388">
    <property type="component" value="Unassembled WGS sequence"/>
</dbReference>
<keyword evidence="3 9" id="KW-0328">Glycosyltransferase</keyword>
<feature type="transmembrane region" description="Helical" evidence="8">
    <location>
        <begin position="157"/>
        <end position="175"/>
    </location>
</feature>
<feature type="transmembrane region" description="Helical" evidence="8">
    <location>
        <begin position="517"/>
        <end position="536"/>
    </location>
</feature>
<feature type="transmembrane region" description="Helical" evidence="8">
    <location>
        <begin position="213"/>
        <end position="230"/>
    </location>
</feature>
<feature type="transmembrane region" description="Helical" evidence="8">
    <location>
        <begin position="119"/>
        <end position="145"/>
    </location>
</feature>
<gene>
    <name evidence="9" type="ORF">DFR64_2862</name>
</gene>